<gene>
    <name evidence="2" type="ORF">Lste_0488</name>
</gene>
<sequence length="120" mass="13251">MINKKSISTISCAIFLASVSSFANASDLMLNFKKTFCGNQEYLGNAGSKRPHLHCGEKFITYKKASGDHLNIAEQGTCSRTNLVFDDIKANKNAFADYQEIYNALVSFHESGCPNQFALK</sequence>
<evidence type="ECO:0000256" key="1">
    <source>
        <dbReference type="SAM" id="SignalP"/>
    </source>
</evidence>
<feature type="chain" id="PRO_5006918918" evidence="1">
    <location>
        <begin position="26"/>
        <end position="120"/>
    </location>
</feature>
<accession>A0A0W0ZPL0</accession>
<organism evidence="2 3">
    <name type="scientific">Legionella steelei</name>
    <dbReference type="NCBI Taxonomy" id="947033"/>
    <lineage>
        <taxon>Bacteria</taxon>
        <taxon>Pseudomonadati</taxon>
        <taxon>Pseudomonadota</taxon>
        <taxon>Gammaproteobacteria</taxon>
        <taxon>Legionellales</taxon>
        <taxon>Legionellaceae</taxon>
        <taxon>Legionella</taxon>
    </lineage>
</organism>
<comment type="caution">
    <text evidence="2">The sequence shown here is derived from an EMBL/GenBank/DDBJ whole genome shotgun (WGS) entry which is preliminary data.</text>
</comment>
<proteinExistence type="predicted"/>
<name>A0A0W0ZPL0_9GAMM</name>
<dbReference type="AlphaFoldDB" id="A0A0W0ZPL0"/>
<dbReference type="PATRIC" id="fig|947033.5.peg.521"/>
<keyword evidence="3" id="KW-1185">Reference proteome</keyword>
<dbReference type="Proteomes" id="UP000054926">
    <property type="component" value="Unassembled WGS sequence"/>
</dbReference>
<dbReference type="RefSeq" id="WP_237760404.1">
    <property type="nucleotide sequence ID" value="NZ_LNYY01000005.1"/>
</dbReference>
<keyword evidence="1" id="KW-0732">Signal</keyword>
<dbReference type="EMBL" id="LNYY01000005">
    <property type="protein sequence ID" value="KTD71164.1"/>
    <property type="molecule type" value="Genomic_DNA"/>
</dbReference>
<evidence type="ECO:0000313" key="3">
    <source>
        <dbReference type="Proteomes" id="UP000054926"/>
    </source>
</evidence>
<evidence type="ECO:0000313" key="2">
    <source>
        <dbReference type="EMBL" id="KTD71164.1"/>
    </source>
</evidence>
<protein>
    <submittedName>
        <fullName evidence="2">Uncharacterized protein</fullName>
    </submittedName>
</protein>
<reference evidence="2 3" key="1">
    <citation type="submission" date="2015-11" db="EMBL/GenBank/DDBJ databases">
        <title>Genomic analysis of 38 Legionella species identifies large and diverse effector repertoires.</title>
        <authorList>
            <person name="Burstein D."/>
            <person name="Amaro F."/>
            <person name="Zusman T."/>
            <person name="Lifshitz Z."/>
            <person name="Cohen O."/>
            <person name="Gilbert J.A."/>
            <person name="Pupko T."/>
            <person name="Shuman H.A."/>
            <person name="Segal G."/>
        </authorList>
    </citation>
    <scope>NUCLEOTIDE SEQUENCE [LARGE SCALE GENOMIC DNA]</scope>
    <source>
        <strain evidence="2 3">IMVS3376</strain>
    </source>
</reference>
<feature type="signal peptide" evidence="1">
    <location>
        <begin position="1"/>
        <end position="25"/>
    </location>
</feature>